<proteinExistence type="predicted"/>
<name>A0A1B9NF73_9MICO</name>
<dbReference type="RefSeq" id="WP_067023707.1">
    <property type="nucleotide sequence ID" value="NZ_CP038256.1"/>
</dbReference>
<dbReference type="Gene3D" id="2.30.110.10">
    <property type="entry name" value="Electron Transport, Fmn-binding Protein, Chain A"/>
    <property type="match status" value="1"/>
</dbReference>
<dbReference type="Pfam" id="PF04075">
    <property type="entry name" value="F420H2_quin_red"/>
    <property type="match status" value="1"/>
</dbReference>
<dbReference type="EMBL" id="LXMD01000013">
    <property type="protein sequence ID" value="OCG75252.1"/>
    <property type="molecule type" value="Genomic_DNA"/>
</dbReference>
<organism evidence="1 2">
    <name type="scientific">Microbacterium sediminis</name>
    <dbReference type="NCBI Taxonomy" id="904291"/>
    <lineage>
        <taxon>Bacteria</taxon>
        <taxon>Bacillati</taxon>
        <taxon>Actinomycetota</taxon>
        <taxon>Actinomycetes</taxon>
        <taxon>Micrococcales</taxon>
        <taxon>Microbacteriaceae</taxon>
        <taxon>Microbacterium</taxon>
    </lineage>
</organism>
<reference evidence="1 2" key="1">
    <citation type="submission" date="2016-05" db="EMBL/GenBank/DDBJ databases">
        <authorList>
            <person name="Lavstsen T."/>
            <person name="Jespersen J.S."/>
        </authorList>
    </citation>
    <scope>NUCLEOTIDE SEQUENCE [LARGE SCALE GENOMIC DNA]</scope>
    <source>
        <strain evidence="1 2">YLB-01</strain>
    </source>
</reference>
<dbReference type="InterPro" id="IPR004378">
    <property type="entry name" value="F420H2_quin_Rdtase"/>
</dbReference>
<dbReference type="STRING" id="904291.A7J15_02280"/>
<accession>A0A1B9NF73</accession>
<evidence type="ECO:0000313" key="2">
    <source>
        <dbReference type="Proteomes" id="UP000093355"/>
    </source>
</evidence>
<dbReference type="OrthoDB" id="5180322at2"/>
<sequence>MDERIERALAITPESPASARTIDITTTGAKTGRPRRIEIWFYRVDGEIYLTTQPAVRSWYANLLAHPEFTFHLRHGVRADLAARAEPVLDPARRRDVRAIVADLNHPRHSGYLAQPVEPVEEWMQGSPLVHVRFTDDA</sequence>
<keyword evidence="2" id="KW-1185">Reference proteome</keyword>
<gene>
    <name evidence="1" type="ORF">A7J15_02280</name>
</gene>
<dbReference type="InterPro" id="IPR012349">
    <property type="entry name" value="Split_barrel_FMN-bd"/>
</dbReference>
<evidence type="ECO:0000313" key="1">
    <source>
        <dbReference type="EMBL" id="OCG75252.1"/>
    </source>
</evidence>
<dbReference type="GO" id="GO:0016491">
    <property type="term" value="F:oxidoreductase activity"/>
    <property type="evidence" value="ECO:0007669"/>
    <property type="project" value="InterPro"/>
</dbReference>
<comment type="caution">
    <text evidence="1">The sequence shown here is derived from an EMBL/GenBank/DDBJ whole genome shotgun (WGS) entry which is preliminary data.</text>
</comment>
<protein>
    <submittedName>
        <fullName evidence="1">Uncharacterized protein</fullName>
    </submittedName>
</protein>
<dbReference type="SUPFAM" id="SSF50475">
    <property type="entry name" value="FMN-binding split barrel"/>
    <property type="match status" value="1"/>
</dbReference>
<dbReference type="AlphaFoldDB" id="A0A1B9NF73"/>
<dbReference type="Proteomes" id="UP000093355">
    <property type="component" value="Unassembled WGS sequence"/>
</dbReference>